<sequence>MDDLTSATREICIDPSPPPFSPPCSPGPPVVPPMLIQTIRESCLDQQHKDAYITGARHLRATIVRSSRESEQHKIAEETLEKSTIDFWAEVEQMQSSTTGSGPSVHSVAEDMEKMALSSVDDMDCQRHPQLDKDSIGGTHPNASTMENAMSNLCLGQEAIQQKAPTTADTKIESSYSVSLGILYYDTIYSSPLSSATKDLYLQRLATIFEKLDRAHEQVLLGNGDGTHQALLLEWFDLGDEFYAEPEWNEASQDINGDEGQSALADYYRGKMEESMRTVEGTMGTFDVADEAMGATEGRAFDVFAEEDFSMAH</sequence>
<protein>
    <submittedName>
        <fullName evidence="1">Uncharacterized protein</fullName>
    </submittedName>
</protein>
<dbReference type="Proteomes" id="UP001271007">
    <property type="component" value="Unassembled WGS sequence"/>
</dbReference>
<proteinExistence type="predicted"/>
<keyword evidence="2" id="KW-1185">Reference proteome</keyword>
<evidence type="ECO:0000313" key="1">
    <source>
        <dbReference type="EMBL" id="KAK3053076.1"/>
    </source>
</evidence>
<comment type="caution">
    <text evidence="1">The sequence shown here is derived from an EMBL/GenBank/DDBJ whole genome shotgun (WGS) entry which is preliminary data.</text>
</comment>
<dbReference type="AlphaFoldDB" id="A0AAJ0GDL8"/>
<dbReference type="EMBL" id="JAWDJX010000017">
    <property type="protein sequence ID" value="KAK3053076.1"/>
    <property type="molecule type" value="Genomic_DNA"/>
</dbReference>
<evidence type="ECO:0000313" key="2">
    <source>
        <dbReference type="Proteomes" id="UP001271007"/>
    </source>
</evidence>
<name>A0AAJ0GDL8_9PEZI</name>
<organism evidence="1 2">
    <name type="scientific">Extremus antarcticus</name>
    <dbReference type="NCBI Taxonomy" id="702011"/>
    <lineage>
        <taxon>Eukaryota</taxon>
        <taxon>Fungi</taxon>
        <taxon>Dikarya</taxon>
        <taxon>Ascomycota</taxon>
        <taxon>Pezizomycotina</taxon>
        <taxon>Dothideomycetes</taxon>
        <taxon>Dothideomycetidae</taxon>
        <taxon>Mycosphaerellales</taxon>
        <taxon>Extremaceae</taxon>
        <taxon>Extremus</taxon>
    </lineage>
</organism>
<reference evidence="1" key="1">
    <citation type="submission" date="2023-04" db="EMBL/GenBank/DDBJ databases">
        <title>Black Yeasts Isolated from many extreme environments.</title>
        <authorList>
            <person name="Coleine C."/>
            <person name="Stajich J.E."/>
            <person name="Selbmann L."/>
        </authorList>
    </citation>
    <scope>NUCLEOTIDE SEQUENCE</scope>
    <source>
        <strain evidence="1">CCFEE 5312</strain>
    </source>
</reference>
<accession>A0AAJ0GDL8</accession>
<gene>
    <name evidence="1" type="ORF">LTR09_005702</name>
</gene>